<evidence type="ECO:0000259" key="4">
    <source>
        <dbReference type="PROSITE" id="PS50075"/>
    </source>
</evidence>
<dbReference type="SUPFAM" id="SSF47336">
    <property type="entry name" value="ACP-like"/>
    <property type="match status" value="1"/>
</dbReference>
<dbReference type="GO" id="GO:0006633">
    <property type="term" value="P:fatty acid biosynthetic process"/>
    <property type="evidence" value="ECO:0007669"/>
    <property type="project" value="TreeGrafter"/>
</dbReference>
<dbReference type="AlphaFoldDB" id="A0A8H3XQM3"/>
<dbReference type="GO" id="GO:0044550">
    <property type="term" value="P:secondary metabolite biosynthetic process"/>
    <property type="evidence" value="ECO:0007669"/>
    <property type="project" value="TreeGrafter"/>
</dbReference>
<dbReference type="GO" id="GO:0004312">
    <property type="term" value="F:fatty acid synthase activity"/>
    <property type="evidence" value="ECO:0007669"/>
    <property type="project" value="TreeGrafter"/>
</dbReference>
<dbReference type="SUPFAM" id="SSF51735">
    <property type="entry name" value="NAD(P)-binding Rossmann-fold domains"/>
    <property type="match status" value="1"/>
</dbReference>
<dbReference type="InterPro" id="IPR036736">
    <property type="entry name" value="ACP-like_sf"/>
</dbReference>
<dbReference type="GO" id="GO:0031177">
    <property type="term" value="F:phosphopantetheine binding"/>
    <property type="evidence" value="ECO:0007669"/>
    <property type="project" value="InterPro"/>
</dbReference>
<keyword evidence="3" id="KW-0808">Transferase</keyword>
<keyword evidence="2" id="KW-0597">Phosphoprotein</keyword>
<dbReference type="InterPro" id="IPR036291">
    <property type="entry name" value="NAD(P)-bd_dom_sf"/>
</dbReference>
<dbReference type="SMART" id="SM00823">
    <property type="entry name" value="PKS_PP"/>
    <property type="match status" value="1"/>
</dbReference>
<comment type="caution">
    <text evidence="5">The sequence shown here is derived from an EMBL/GenBank/DDBJ whole genome shotgun (WGS) entry which is preliminary data.</text>
</comment>
<dbReference type="Pfam" id="PF00550">
    <property type="entry name" value="PP-binding"/>
    <property type="match status" value="1"/>
</dbReference>
<reference evidence="5 6" key="1">
    <citation type="submission" date="2020-01" db="EMBL/GenBank/DDBJ databases">
        <title>Draft genome sequence of Aspergillus udagawae IFM 46972.</title>
        <authorList>
            <person name="Takahashi H."/>
            <person name="Yaguchi T."/>
        </authorList>
    </citation>
    <scope>NUCLEOTIDE SEQUENCE [LARGE SCALE GENOMIC DNA]</scope>
    <source>
        <strain evidence="5 6">IFM 46972</strain>
    </source>
</reference>
<name>A0A8H3XQM3_9EURO</name>
<dbReference type="Proteomes" id="UP000465221">
    <property type="component" value="Unassembled WGS sequence"/>
</dbReference>
<dbReference type="Gene3D" id="1.10.1200.10">
    <property type="entry name" value="ACP-like"/>
    <property type="match status" value="1"/>
</dbReference>
<keyword evidence="1" id="KW-0596">Phosphopantetheine</keyword>
<gene>
    <name evidence="5" type="ORF">IFM46972_10655</name>
</gene>
<dbReference type="Pfam" id="PF08659">
    <property type="entry name" value="KR"/>
    <property type="match status" value="1"/>
</dbReference>
<proteinExistence type="predicted"/>
<feature type="domain" description="Carrier" evidence="4">
    <location>
        <begin position="244"/>
        <end position="319"/>
    </location>
</feature>
<evidence type="ECO:0000256" key="3">
    <source>
        <dbReference type="ARBA" id="ARBA00022679"/>
    </source>
</evidence>
<dbReference type="InterPro" id="IPR050091">
    <property type="entry name" value="PKS_NRPS_Biosynth_Enz"/>
</dbReference>
<protein>
    <submittedName>
        <fullName evidence="5">Lovastatin nonaketide synthase</fullName>
    </submittedName>
</protein>
<dbReference type="InterPro" id="IPR013968">
    <property type="entry name" value="PKS_KR"/>
</dbReference>
<dbReference type="SMART" id="SM00822">
    <property type="entry name" value="PKS_KR"/>
    <property type="match status" value="1"/>
</dbReference>
<organism evidence="5 6">
    <name type="scientific">Aspergillus udagawae</name>
    <dbReference type="NCBI Taxonomy" id="91492"/>
    <lineage>
        <taxon>Eukaryota</taxon>
        <taxon>Fungi</taxon>
        <taxon>Dikarya</taxon>
        <taxon>Ascomycota</taxon>
        <taxon>Pezizomycotina</taxon>
        <taxon>Eurotiomycetes</taxon>
        <taxon>Eurotiomycetidae</taxon>
        <taxon>Eurotiales</taxon>
        <taxon>Aspergillaceae</taxon>
        <taxon>Aspergillus</taxon>
        <taxon>Aspergillus subgen. Fumigati</taxon>
    </lineage>
</organism>
<sequence length="321" mass="34910">MLTSYGHSDITRLDHLQDAHRLIQTSYPPIAGVVIGAVILQDKLFDNCDLETFEAVLAPKVSGINNLDQIFHSQSLEFFIAFSSLSATLGNAGQTAYAAANTFMKAIIACRRARGVSGSTMDISRVVGVGGLRRAFEASTRGDLQMERLKRKMAPMSERDLHQMFAEAILAGRPSSNQNPELIAGVMTYTDRAAFQDGLRGNPRFFRFLVPTSGDAADESRLGREGRSIRGILTGGASPESVSSEIQLELIEHVRRTLRLGGEIYVDETKPLVELGVDSFTAVDISKWIQHNLSLDMPVMRILGGLTVAEVVSQVIGGISD</sequence>
<dbReference type="PANTHER" id="PTHR43775:SF20">
    <property type="entry name" value="HYBRID PKS-NRPS SYNTHETASE APDA"/>
    <property type="match status" value="1"/>
</dbReference>
<accession>A0A8H3XQM3</accession>
<evidence type="ECO:0000256" key="1">
    <source>
        <dbReference type="ARBA" id="ARBA00022450"/>
    </source>
</evidence>
<evidence type="ECO:0000313" key="5">
    <source>
        <dbReference type="EMBL" id="GFF56982.1"/>
    </source>
</evidence>
<dbReference type="PANTHER" id="PTHR43775">
    <property type="entry name" value="FATTY ACID SYNTHASE"/>
    <property type="match status" value="1"/>
</dbReference>
<dbReference type="EMBL" id="BLKC01000144">
    <property type="protein sequence ID" value="GFF56982.1"/>
    <property type="molecule type" value="Genomic_DNA"/>
</dbReference>
<dbReference type="PROSITE" id="PS50075">
    <property type="entry name" value="CARRIER"/>
    <property type="match status" value="1"/>
</dbReference>
<dbReference type="Gene3D" id="3.40.50.720">
    <property type="entry name" value="NAD(P)-binding Rossmann-like Domain"/>
    <property type="match status" value="1"/>
</dbReference>
<dbReference type="InterPro" id="IPR020806">
    <property type="entry name" value="PKS_PP-bd"/>
</dbReference>
<dbReference type="InterPro" id="IPR009081">
    <property type="entry name" value="PP-bd_ACP"/>
</dbReference>
<evidence type="ECO:0000256" key="2">
    <source>
        <dbReference type="ARBA" id="ARBA00022553"/>
    </source>
</evidence>
<evidence type="ECO:0000313" key="6">
    <source>
        <dbReference type="Proteomes" id="UP000465221"/>
    </source>
</evidence>
<dbReference type="InterPro" id="IPR057326">
    <property type="entry name" value="KR_dom"/>
</dbReference>